<dbReference type="Proteomes" id="UP000812966">
    <property type="component" value="Unassembled WGS sequence"/>
</dbReference>
<sequence>MSAEEPIDITITGSSERVWRFEPSPGSRAVWENDMLVEMIYRYVHRLDGSRAVINGMVLCKSRFWLMARILYRDCHVHDVVQTFLEECSLERFTGYLNSVRILRLDGDDLQPDGNFTAKEVASRRRAQMPNLKEVRPVESCDNHSTIERTIEIEGQQIVVEHFVYPFRLDALIETNISVGPSDAQTEGILTGVKIRPHPVGEVEEAQLGLVIALLNRRPSLGLSMSQTHPFANLRTLELLPSLGWRFAKLDQLDRLHTLDQILSVCPRLGRLACRLKDSPVTAKTLNRVFSKGKNLVSVHIETHGFLTPYLSALSRFEQVTLACTTLLTETDLDLLYGHVKPDQPFIPRLRHFTYGVTTGLIDAVRAGDTPCNKPYSVARLIRKLLPRDCVFATSTAHYHSAYGLKEPMTQWWKDFTGIMDIMMKEIDPPQPAIMPLPREP</sequence>
<evidence type="ECO:0000313" key="1">
    <source>
        <dbReference type="EMBL" id="KAG7528584.1"/>
    </source>
</evidence>
<protein>
    <submittedName>
        <fullName evidence="1">Uncharacterized protein</fullName>
    </submittedName>
</protein>
<evidence type="ECO:0000313" key="2">
    <source>
        <dbReference type="Proteomes" id="UP000812966"/>
    </source>
</evidence>
<gene>
    <name evidence="1" type="ORF">FFLO_06070</name>
</gene>
<reference evidence="1" key="1">
    <citation type="submission" date="2020-04" db="EMBL/GenBank/DDBJ databases">
        <title>Analysis of mating type loci in Filobasidium floriforme.</title>
        <authorList>
            <person name="Nowrousian M."/>
        </authorList>
    </citation>
    <scope>NUCLEOTIDE SEQUENCE</scope>
    <source>
        <strain evidence="1">CBS 6242</strain>
    </source>
</reference>
<proteinExistence type="predicted"/>
<organism evidence="1 2">
    <name type="scientific">Filobasidium floriforme</name>
    <dbReference type="NCBI Taxonomy" id="5210"/>
    <lineage>
        <taxon>Eukaryota</taxon>
        <taxon>Fungi</taxon>
        <taxon>Dikarya</taxon>
        <taxon>Basidiomycota</taxon>
        <taxon>Agaricomycotina</taxon>
        <taxon>Tremellomycetes</taxon>
        <taxon>Filobasidiales</taxon>
        <taxon>Filobasidiaceae</taxon>
        <taxon>Filobasidium</taxon>
    </lineage>
</organism>
<keyword evidence="2" id="KW-1185">Reference proteome</keyword>
<accession>A0A8K0JHY2</accession>
<dbReference type="AlphaFoldDB" id="A0A8K0JHY2"/>
<name>A0A8K0JHY2_9TREE</name>
<comment type="caution">
    <text evidence="1">The sequence shown here is derived from an EMBL/GenBank/DDBJ whole genome shotgun (WGS) entry which is preliminary data.</text>
</comment>
<dbReference type="EMBL" id="JABELV010000177">
    <property type="protein sequence ID" value="KAG7528584.1"/>
    <property type="molecule type" value="Genomic_DNA"/>
</dbReference>